<feature type="region of interest" description="Disordered" evidence="10">
    <location>
        <begin position="257"/>
        <end position="276"/>
    </location>
</feature>
<dbReference type="GO" id="GO:0003723">
    <property type="term" value="F:RNA binding"/>
    <property type="evidence" value="ECO:0007669"/>
    <property type="project" value="UniProtKB-UniRule"/>
</dbReference>
<dbReference type="PANTHER" id="PTHR31164:SF1">
    <property type="entry name" value="RAD52 MOTIF-CONTAINING PROTEIN 1"/>
    <property type="match status" value="1"/>
</dbReference>
<proteinExistence type="predicted"/>
<dbReference type="GeneID" id="108251531"/>
<evidence type="ECO:0000256" key="6">
    <source>
        <dbReference type="ARBA" id="ARBA00022884"/>
    </source>
</evidence>
<evidence type="ECO:0000256" key="2">
    <source>
        <dbReference type="ARBA" id="ARBA00004604"/>
    </source>
</evidence>
<keyword evidence="5" id="KW-0963">Cytoplasm</keyword>
<dbReference type="CTD" id="201299"/>
<evidence type="ECO:0000313" key="12">
    <source>
        <dbReference type="Ensembl" id="ENSKMAP00000003265.1"/>
    </source>
</evidence>
<dbReference type="CDD" id="cd12364">
    <property type="entry name" value="RRM_RDM1"/>
    <property type="match status" value="1"/>
</dbReference>
<evidence type="ECO:0000256" key="4">
    <source>
        <dbReference type="ARBA" id="ARBA00013723"/>
    </source>
</evidence>
<comment type="subunit">
    <text evidence="3">Homodimer.</text>
</comment>
<dbReference type="PROSITE" id="PS50102">
    <property type="entry name" value="RRM"/>
    <property type="match status" value="1"/>
</dbReference>
<dbReference type="RefSeq" id="XP_024858807.1">
    <property type="nucleotide sequence ID" value="XM_025003039.2"/>
</dbReference>
<dbReference type="GO" id="GO:0005737">
    <property type="term" value="C:cytoplasm"/>
    <property type="evidence" value="ECO:0007669"/>
    <property type="project" value="UniProtKB-SubCell"/>
</dbReference>
<feature type="domain" description="RRM" evidence="11">
    <location>
        <begin position="16"/>
        <end position="99"/>
    </location>
</feature>
<dbReference type="InterPro" id="IPR000504">
    <property type="entry name" value="RRM_dom"/>
</dbReference>
<evidence type="ECO:0000256" key="3">
    <source>
        <dbReference type="ARBA" id="ARBA00011738"/>
    </source>
</evidence>
<dbReference type="InterPro" id="IPR034200">
    <property type="entry name" value="RDM1_RRM"/>
</dbReference>
<dbReference type="SUPFAM" id="SSF54768">
    <property type="entry name" value="dsRNA-binding domain-like"/>
    <property type="match status" value="1"/>
</dbReference>
<dbReference type="GO" id="GO:0003677">
    <property type="term" value="F:DNA binding"/>
    <property type="evidence" value="ECO:0007669"/>
    <property type="project" value="UniProtKB-KW"/>
</dbReference>
<evidence type="ECO:0000256" key="1">
    <source>
        <dbReference type="ARBA" id="ARBA00004496"/>
    </source>
</evidence>
<feature type="compositionally biased region" description="Acidic residues" evidence="10">
    <location>
        <begin position="260"/>
        <end position="276"/>
    </location>
</feature>
<dbReference type="STRING" id="37003.ENSKMAP00000003265"/>
<reference evidence="12" key="2">
    <citation type="submission" date="2025-09" db="UniProtKB">
        <authorList>
            <consortium name="Ensembl"/>
        </authorList>
    </citation>
    <scope>IDENTIFICATION</scope>
</reference>
<dbReference type="Pfam" id="PF25517">
    <property type="entry name" value="DSRM_RDM1"/>
    <property type="match status" value="1"/>
</dbReference>
<sequence length="276" mass="31031">MEVDILEFRVPVENNKLVIVWDIQPVLTETQIYEQLFAVFSSFGPLYLLKVCPNAPLHPPGFYALVKFYSAAHASTAQRFTDGRSLFQSSALKVKLSSKQTPHFLSARNTPLSHAHCLELANHYLGFSGWTSDIITLKELTNEEEGEEEEDEVGGVTQKRLKFGCLMQLTFPQHGLKTRGAAVLEESFTCSGPDVLLQRRCKLQRWVREKALVQAFSTVLLILLGNGKVMVELKQTSDQFETDETEGVLQVNQFSCSESPADEEEANDEEWNLTVS</sequence>
<accession>A0A3Q2ZKA1</accession>
<evidence type="ECO:0000313" key="13">
    <source>
        <dbReference type="Proteomes" id="UP000264800"/>
    </source>
</evidence>
<evidence type="ECO:0000256" key="10">
    <source>
        <dbReference type="SAM" id="MobiDB-lite"/>
    </source>
</evidence>
<dbReference type="InterPro" id="IPR012677">
    <property type="entry name" value="Nucleotide-bd_a/b_plait_sf"/>
</dbReference>
<keyword evidence="8" id="KW-0539">Nucleus</keyword>
<evidence type="ECO:0000256" key="7">
    <source>
        <dbReference type="ARBA" id="ARBA00023125"/>
    </source>
</evidence>
<keyword evidence="6 9" id="KW-0694">RNA-binding</keyword>
<dbReference type="InterPro" id="IPR035979">
    <property type="entry name" value="RBD_domain_sf"/>
</dbReference>
<dbReference type="AlphaFoldDB" id="A0A3Q2ZKA1"/>
<keyword evidence="7" id="KW-0238">DNA-binding</keyword>
<evidence type="ECO:0000256" key="5">
    <source>
        <dbReference type="ARBA" id="ARBA00022490"/>
    </source>
</evidence>
<dbReference type="Gene3D" id="3.30.70.330">
    <property type="match status" value="1"/>
</dbReference>
<evidence type="ECO:0000256" key="8">
    <source>
        <dbReference type="ARBA" id="ARBA00023242"/>
    </source>
</evidence>
<keyword evidence="13" id="KW-1185">Reference proteome</keyword>
<organism evidence="12 13">
    <name type="scientific">Kryptolebias marmoratus</name>
    <name type="common">Mangrove killifish</name>
    <name type="synonym">Rivulus marmoratus</name>
    <dbReference type="NCBI Taxonomy" id="37003"/>
    <lineage>
        <taxon>Eukaryota</taxon>
        <taxon>Metazoa</taxon>
        <taxon>Chordata</taxon>
        <taxon>Craniata</taxon>
        <taxon>Vertebrata</taxon>
        <taxon>Euteleostomi</taxon>
        <taxon>Actinopterygii</taxon>
        <taxon>Neopterygii</taxon>
        <taxon>Teleostei</taxon>
        <taxon>Neoteleostei</taxon>
        <taxon>Acanthomorphata</taxon>
        <taxon>Ovalentaria</taxon>
        <taxon>Atherinomorphae</taxon>
        <taxon>Cyprinodontiformes</taxon>
        <taxon>Rivulidae</taxon>
        <taxon>Kryptolebias</taxon>
    </lineage>
</organism>
<dbReference type="InterPro" id="IPR040224">
    <property type="entry name" value="RDM1"/>
</dbReference>
<dbReference type="Ensembl" id="ENSKMAT00000003328.1">
    <property type="protein sequence ID" value="ENSKMAP00000003265.1"/>
    <property type="gene ID" value="ENSKMAG00000002489.1"/>
</dbReference>
<protein>
    <recommendedName>
        <fullName evidence="4">RAD52 motif-containing protein 1</fullName>
    </recommendedName>
</protein>
<dbReference type="PANTHER" id="PTHR31164">
    <property type="entry name" value="RAD52 MOTIF-CONTAINING PROTEIN 1"/>
    <property type="match status" value="1"/>
</dbReference>
<dbReference type="GO" id="GO:0005730">
    <property type="term" value="C:nucleolus"/>
    <property type="evidence" value="ECO:0007669"/>
    <property type="project" value="UniProtKB-SubCell"/>
</dbReference>
<comment type="subcellular location">
    <subcellularLocation>
        <location evidence="1">Cytoplasm</location>
    </subcellularLocation>
    <subcellularLocation>
        <location evidence="2">Nucleus</location>
        <location evidence="2">Nucleolus</location>
    </subcellularLocation>
</comment>
<dbReference type="Proteomes" id="UP000264800">
    <property type="component" value="Unplaced"/>
</dbReference>
<name>A0A3Q2ZKA1_KRYMA</name>
<dbReference type="SUPFAM" id="SSF54928">
    <property type="entry name" value="RNA-binding domain, RBD"/>
    <property type="match status" value="1"/>
</dbReference>
<dbReference type="KEGG" id="kmr:108251531"/>
<evidence type="ECO:0000256" key="9">
    <source>
        <dbReference type="PROSITE-ProRule" id="PRU00176"/>
    </source>
</evidence>
<dbReference type="GeneTree" id="ENSGT00390000018397"/>
<reference evidence="12" key="1">
    <citation type="submission" date="2025-08" db="UniProtKB">
        <authorList>
            <consortium name="Ensembl"/>
        </authorList>
    </citation>
    <scope>IDENTIFICATION</scope>
</reference>
<evidence type="ECO:0000259" key="11">
    <source>
        <dbReference type="PROSITE" id="PS50102"/>
    </source>
</evidence>
<dbReference type="OMA" id="PAYECRS"/>
<dbReference type="InterPro" id="IPR057652">
    <property type="entry name" value="DSRM_RDM1"/>
</dbReference>